<proteinExistence type="predicted"/>
<evidence type="ECO:0000313" key="2">
    <source>
        <dbReference type="Proteomes" id="UP000198994"/>
    </source>
</evidence>
<keyword evidence="1" id="KW-0808">Transferase</keyword>
<dbReference type="Proteomes" id="UP000198994">
    <property type="component" value="Unassembled WGS sequence"/>
</dbReference>
<gene>
    <name evidence="1" type="ORF">SAMN04488105_106105</name>
</gene>
<reference evidence="2" key="1">
    <citation type="submission" date="2016-10" db="EMBL/GenBank/DDBJ databases">
        <authorList>
            <person name="Varghese N."/>
            <person name="Submissions S."/>
        </authorList>
    </citation>
    <scope>NUCLEOTIDE SEQUENCE [LARGE SCALE GENOMIC DNA]</scope>
    <source>
        <strain evidence="2">DSM 10146</strain>
    </source>
</reference>
<dbReference type="Pfam" id="PF13704">
    <property type="entry name" value="Glyco_tranf_2_4"/>
    <property type="match status" value="1"/>
</dbReference>
<dbReference type="GO" id="GO:0016740">
    <property type="term" value="F:transferase activity"/>
    <property type="evidence" value="ECO:0007669"/>
    <property type="project" value="UniProtKB-KW"/>
</dbReference>
<accession>A0A1G7EVZ6</accession>
<dbReference type="RefSeq" id="WP_089958650.1">
    <property type="nucleotide sequence ID" value="NZ_FNAV01000006.1"/>
</dbReference>
<dbReference type="OrthoDB" id="3010234at2"/>
<name>A0A1G7EVZ6_9RHOB</name>
<protein>
    <submittedName>
        <fullName evidence="1">Glycosyl transferase family 2</fullName>
    </submittedName>
</protein>
<dbReference type="AlphaFoldDB" id="A0A1G7EVZ6"/>
<organism evidence="1 2">
    <name type="scientific">Salipiger thiooxidans</name>
    <dbReference type="NCBI Taxonomy" id="282683"/>
    <lineage>
        <taxon>Bacteria</taxon>
        <taxon>Pseudomonadati</taxon>
        <taxon>Pseudomonadota</taxon>
        <taxon>Alphaproteobacteria</taxon>
        <taxon>Rhodobacterales</taxon>
        <taxon>Roseobacteraceae</taxon>
        <taxon>Salipiger</taxon>
    </lineage>
</organism>
<sequence length="350" mass="38858">MQRLVRYGEDRHDSTALPVVALAHNEVNILADFLDHYRRICRPTFLIVDDRSTDGTSEFLAAQPDVTVFHPKPDSHFGTDKAEWRGEIMDTLCTGRWSLVPDLDEHFVYPGMQGREIGSYLSELDAEGAEVVLTLMIDMYGDLPLSEHVYPDGSGRSLAECFPFFDAPAGFPEGYIMRPVTPKVLAKHPSPPVIFNGGARHRLFYPKPKGAGPLATWVVRNRFGLDRPVNADAGWLGRKVSRKLFSGSLNCTKLGLLRWKRGMRFAGGPHKADTALRCSESIAAFLHYPLTRGRKGVEYIAQRGQHADGSEHYKRLLKGGTLEQSPVFGGSKRYTGPEDLAGLIRGVPGR</sequence>
<dbReference type="EMBL" id="FNAV01000006">
    <property type="protein sequence ID" value="SDE67873.1"/>
    <property type="molecule type" value="Genomic_DNA"/>
</dbReference>
<keyword evidence="2" id="KW-1185">Reference proteome</keyword>
<dbReference type="STRING" id="282683.SAMN04488105_106105"/>
<evidence type="ECO:0000313" key="1">
    <source>
        <dbReference type="EMBL" id="SDE67873.1"/>
    </source>
</evidence>